<dbReference type="AlphaFoldDB" id="A0A095AW58"/>
<proteinExistence type="predicted"/>
<comment type="caution">
    <text evidence="1">The sequence shown here is derived from an EMBL/GenBank/DDBJ whole genome shotgun (WGS) entry which is preliminary data.</text>
</comment>
<protein>
    <submittedName>
        <fullName evidence="1">Uncharacterized protein</fullName>
    </submittedName>
</protein>
<evidence type="ECO:0000313" key="1">
    <source>
        <dbReference type="EMBL" id="KGB21013.1"/>
    </source>
</evidence>
<sequence length="39" mass="4002">MWTAPPCKGLGKKMIGSLLPYVRPVDAAIGSLAKMASAA</sequence>
<keyword evidence="2" id="KW-1185">Reference proteome</keyword>
<reference evidence="1 2" key="1">
    <citation type="submission" date="2014-06" db="EMBL/GenBank/DDBJ databases">
        <title>Functional and comparative genomic analyses of the Drosophila gut microbiota identify candidate symbiosis factors.</title>
        <authorList>
            <person name="Newell P.D."/>
            <person name="Chaston J.M."/>
            <person name="Douglas A.E."/>
        </authorList>
    </citation>
    <scope>NUCLEOTIDE SEQUENCE [LARGE SCALE GENOMIC DNA]</scope>
    <source>
        <strain evidence="1 2">DmCS_006</strain>
    </source>
</reference>
<dbReference type="EMBL" id="JOKM01000105">
    <property type="protein sequence ID" value="KGB21013.1"/>
    <property type="molecule type" value="Genomic_DNA"/>
</dbReference>
<name>A0A095AW58_9PROT</name>
<dbReference type="Proteomes" id="UP000029448">
    <property type="component" value="Unassembled WGS sequence"/>
</dbReference>
<gene>
    <name evidence="1" type="ORF">AtDm6_3269</name>
</gene>
<organism evidence="1 2">
    <name type="scientific">Acetobacter tropicalis</name>
    <dbReference type="NCBI Taxonomy" id="104102"/>
    <lineage>
        <taxon>Bacteria</taxon>
        <taxon>Pseudomonadati</taxon>
        <taxon>Pseudomonadota</taxon>
        <taxon>Alphaproteobacteria</taxon>
        <taxon>Acetobacterales</taxon>
        <taxon>Acetobacteraceae</taxon>
        <taxon>Acetobacter</taxon>
    </lineage>
</organism>
<accession>A0A095AW58</accession>
<evidence type="ECO:0000313" key="2">
    <source>
        <dbReference type="Proteomes" id="UP000029448"/>
    </source>
</evidence>
<dbReference type="PATRIC" id="fig|104102.7.peg.3223"/>